<dbReference type="Proteomes" id="UP001143463">
    <property type="component" value="Unassembled WGS sequence"/>
</dbReference>
<feature type="domain" description="UspA" evidence="2">
    <location>
        <begin position="5"/>
        <end position="149"/>
    </location>
</feature>
<proteinExistence type="inferred from homology"/>
<gene>
    <name evidence="3" type="ORF">GCM10017577_06410</name>
</gene>
<comment type="caution">
    <text evidence="3">The sequence shown here is derived from an EMBL/GenBank/DDBJ whole genome shotgun (WGS) entry which is preliminary data.</text>
</comment>
<organism evidence="3 4">
    <name type="scientific">Pseudonocardia halophobica</name>
    <dbReference type="NCBI Taxonomy" id="29401"/>
    <lineage>
        <taxon>Bacteria</taxon>
        <taxon>Bacillati</taxon>
        <taxon>Actinomycetota</taxon>
        <taxon>Actinomycetes</taxon>
        <taxon>Pseudonocardiales</taxon>
        <taxon>Pseudonocardiaceae</taxon>
        <taxon>Pseudonocardia</taxon>
    </lineage>
</organism>
<dbReference type="PANTHER" id="PTHR46268:SF6">
    <property type="entry name" value="UNIVERSAL STRESS PROTEIN UP12"/>
    <property type="match status" value="1"/>
</dbReference>
<reference evidence="3" key="2">
    <citation type="submission" date="2023-01" db="EMBL/GenBank/DDBJ databases">
        <authorList>
            <person name="Sun Q."/>
            <person name="Evtushenko L."/>
        </authorList>
    </citation>
    <scope>NUCLEOTIDE SEQUENCE</scope>
    <source>
        <strain evidence="3">VKM Ac-1069</strain>
    </source>
</reference>
<dbReference type="SUPFAM" id="SSF52402">
    <property type="entry name" value="Adenine nucleotide alpha hydrolases-like"/>
    <property type="match status" value="1"/>
</dbReference>
<dbReference type="EMBL" id="BSFQ01000002">
    <property type="protein sequence ID" value="GLL09501.1"/>
    <property type="molecule type" value="Genomic_DNA"/>
</dbReference>
<sequence length="168" mass="17397">MEAPTIVVGMDGSAGARTALEYAVGDAARRGARVRAVMAFEAPDYWPEFDRLNTPPTSAEIAERIESGLREAVAEVRTALVPADARVADVPVDVLALAGSPAAVLVAQAEDADDLVVGHRGRGGLTSTLLGSVGLQCVLHAPCRVTVVRPPRTAPVAGKPARTAGRVR</sequence>
<evidence type="ECO:0000313" key="3">
    <source>
        <dbReference type="EMBL" id="GLL09501.1"/>
    </source>
</evidence>
<accession>A0A9W6KZN2</accession>
<evidence type="ECO:0000256" key="1">
    <source>
        <dbReference type="ARBA" id="ARBA00008791"/>
    </source>
</evidence>
<evidence type="ECO:0000259" key="2">
    <source>
        <dbReference type="Pfam" id="PF00582"/>
    </source>
</evidence>
<protein>
    <recommendedName>
        <fullName evidence="2">UspA domain-containing protein</fullName>
    </recommendedName>
</protein>
<dbReference type="PANTHER" id="PTHR46268">
    <property type="entry name" value="STRESS RESPONSE PROTEIN NHAX"/>
    <property type="match status" value="1"/>
</dbReference>
<dbReference type="Gene3D" id="3.40.50.620">
    <property type="entry name" value="HUPs"/>
    <property type="match status" value="1"/>
</dbReference>
<name>A0A9W6KZN2_9PSEU</name>
<comment type="similarity">
    <text evidence="1">Belongs to the universal stress protein A family.</text>
</comment>
<dbReference type="InterPro" id="IPR006016">
    <property type="entry name" value="UspA"/>
</dbReference>
<reference evidence="3" key="1">
    <citation type="journal article" date="2014" name="Int. J. Syst. Evol. Microbiol.">
        <title>Complete genome sequence of Corynebacterium casei LMG S-19264T (=DSM 44701T), isolated from a smear-ripened cheese.</title>
        <authorList>
            <consortium name="US DOE Joint Genome Institute (JGI-PGF)"/>
            <person name="Walter F."/>
            <person name="Albersmeier A."/>
            <person name="Kalinowski J."/>
            <person name="Ruckert C."/>
        </authorList>
    </citation>
    <scope>NUCLEOTIDE SEQUENCE</scope>
    <source>
        <strain evidence="3">VKM Ac-1069</strain>
    </source>
</reference>
<keyword evidence="4" id="KW-1185">Reference proteome</keyword>
<dbReference type="RefSeq" id="WP_051736636.1">
    <property type="nucleotide sequence ID" value="NZ_BAAAUZ010000013.1"/>
</dbReference>
<dbReference type="AlphaFoldDB" id="A0A9W6KZN2"/>
<evidence type="ECO:0000313" key="4">
    <source>
        <dbReference type="Proteomes" id="UP001143463"/>
    </source>
</evidence>
<dbReference type="InterPro" id="IPR006015">
    <property type="entry name" value="Universal_stress_UspA"/>
</dbReference>
<dbReference type="InterPro" id="IPR014729">
    <property type="entry name" value="Rossmann-like_a/b/a_fold"/>
</dbReference>
<dbReference type="Pfam" id="PF00582">
    <property type="entry name" value="Usp"/>
    <property type="match status" value="1"/>
</dbReference>
<dbReference type="PRINTS" id="PR01438">
    <property type="entry name" value="UNVRSLSTRESS"/>
</dbReference>